<reference evidence="2" key="1">
    <citation type="journal article" date="2023" name="Mol. Phylogenet. Evol.">
        <title>Genome-scale phylogeny and comparative genomics of the fungal order Sordariales.</title>
        <authorList>
            <person name="Hensen N."/>
            <person name="Bonometti L."/>
            <person name="Westerberg I."/>
            <person name="Brannstrom I.O."/>
            <person name="Guillou S."/>
            <person name="Cros-Aarteil S."/>
            <person name="Calhoun S."/>
            <person name="Haridas S."/>
            <person name="Kuo A."/>
            <person name="Mondo S."/>
            <person name="Pangilinan J."/>
            <person name="Riley R."/>
            <person name="LaButti K."/>
            <person name="Andreopoulos B."/>
            <person name="Lipzen A."/>
            <person name="Chen C."/>
            <person name="Yan M."/>
            <person name="Daum C."/>
            <person name="Ng V."/>
            <person name="Clum A."/>
            <person name="Steindorff A."/>
            <person name="Ohm R.A."/>
            <person name="Martin F."/>
            <person name="Silar P."/>
            <person name="Natvig D.O."/>
            <person name="Lalanne C."/>
            <person name="Gautier V."/>
            <person name="Ament-Velasquez S.L."/>
            <person name="Kruys A."/>
            <person name="Hutchinson M.I."/>
            <person name="Powell A.J."/>
            <person name="Barry K."/>
            <person name="Miller A.N."/>
            <person name="Grigoriev I.V."/>
            <person name="Debuchy R."/>
            <person name="Gladieux P."/>
            <person name="Hiltunen Thoren M."/>
            <person name="Johannesson H."/>
        </authorList>
    </citation>
    <scope>NUCLEOTIDE SEQUENCE</scope>
    <source>
        <strain evidence="2">CBS 123565</strain>
    </source>
</reference>
<feature type="compositionally biased region" description="Basic and acidic residues" evidence="1">
    <location>
        <begin position="59"/>
        <end position="77"/>
    </location>
</feature>
<feature type="region of interest" description="Disordered" evidence="1">
    <location>
        <begin position="59"/>
        <end position="79"/>
    </location>
</feature>
<gene>
    <name evidence="2" type="ORF">BT67DRAFT_443296</name>
</gene>
<dbReference type="Proteomes" id="UP001304895">
    <property type="component" value="Unassembled WGS sequence"/>
</dbReference>
<protein>
    <submittedName>
        <fullName evidence="2">Uncharacterized protein</fullName>
    </submittedName>
</protein>
<organism evidence="2 3">
    <name type="scientific">Trichocladium antarcticum</name>
    <dbReference type="NCBI Taxonomy" id="1450529"/>
    <lineage>
        <taxon>Eukaryota</taxon>
        <taxon>Fungi</taxon>
        <taxon>Dikarya</taxon>
        <taxon>Ascomycota</taxon>
        <taxon>Pezizomycotina</taxon>
        <taxon>Sordariomycetes</taxon>
        <taxon>Sordariomycetidae</taxon>
        <taxon>Sordariales</taxon>
        <taxon>Chaetomiaceae</taxon>
        <taxon>Trichocladium</taxon>
    </lineage>
</organism>
<sequence>MRADGVLAARAVIHRSSQAQIGDASLEPTWCLEVCFDQVTTYNKYALCHTERGDETACRSTDAKEAWPGDDLSDRSRLPPSCRRPAADLLADGDWGRPMRTAYLLFLALLPGFGLEPPRLNPTARRLEGMESHPNLGGSCPGDRVGIGTGLAPAANPLTISPYL</sequence>
<comment type="caution">
    <text evidence="2">The sequence shown here is derived from an EMBL/GenBank/DDBJ whole genome shotgun (WGS) entry which is preliminary data.</text>
</comment>
<evidence type="ECO:0000256" key="1">
    <source>
        <dbReference type="SAM" id="MobiDB-lite"/>
    </source>
</evidence>
<evidence type="ECO:0000313" key="2">
    <source>
        <dbReference type="EMBL" id="KAK4132925.1"/>
    </source>
</evidence>
<proteinExistence type="predicted"/>
<reference evidence="2" key="2">
    <citation type="submission" date="2023-05" db="EMBL/GenBank/DDBJ databases">
        <authorList>
            <consortium name="Lawrence Berkeley National Laboratory"/>
            <person name="Steindorff A."/>
            <person name="Hensen N."/>
            <person name="Bonometti L."/>
            <person name="Westerberg I."/>
            <person name="Brannstrom I.O."/>
            <person name="Guillou S."/>
            <person name="Cros-Aarteil S."/>
            <person name="Calhoun S."/>
            <person name="Haridas S."/>
            <person name="Kuo A."/>
            <person name="Mondo S."/>
            <person name="Pangilinan J."/>
            <person name="Riley R."/>
            <person name="Labutti K."/>
            <person name="Andreopoulos B."/>
            <person name="Lipzen A."/>
            <person name="Chen C."/>
            <person name="Yanf M."/>
            <person name="Daum C."/>
            <person name="Ng V."/>
            <person name="Clum A."/>
            <person name="Ohm R."/>
            <person name="Martin F."/>
            <person name="Silar P."/>
            <person name="Natvig D."/>
            <person name="Lalanne C."/>
            <person name="Gautier V."/>
            <person name="Ament-Velasquez S.L."/>
            <person name="Kruys A."/>
            <person name="Hutchinson M.I."/>
            <person name="Powell A.J."/>
            <person name="Barry K."/>
            <person name="Miller A.N."/>
            <person name="Grigoriev I.V."/>
            <person name="Debuchy R."/>
            <person name="Gladieux P."/>
            <person name="Thoren M.H."/>
            <person name="Johannesson H."/>
        </authorList>
    </citation>
    <scope>NUCLEOTIDE SEQUENCE</scope>
    <source>
        <strain evidence="2">CBS 123565</strain>
    </source>
</reference>
<keyword evidence="3" id="KW-1185">Reference proteome</keyword>
<accession>A0AAN6UHP8</accession>
<dbReference type="AlphaFoldDB" id="A0AAN6UHP8"/>
<name>A0AAN6UHP8_9PEZI</name>
<dbReference type="EMBL" id="MU853414">
    <property type="protein sequence ID" value="KAK4132925.1"/>
    <property type="molecule type" value="Genomic_DNA"/>
</dbReference>
<evidence type="ECO:0000313" key="3">
    <source>
        <dbReference type="Proteomes" id="UP001304895"/>
    </source>
</evidence>